<dbReference type="EMBL" id="CP015607">
    <property type="protein sequence ID" value="APT46021.1"/>
    <property type="molecule type" value="Genomic_DNA"/>
</dbReference>
<proteinExistence type="predicted"/>
<dbReference type="AlphaFoldDB" id="A0A1L6ZHM7"/>
<evidence type="ECO:0000313" key="2">
    <source>
        <dbReference type="Proteomes" id="UP000185426"/>
    </source>
</evidence>
<evidence type="ECO:0000313" key="1">
    <source>
        <dbReference type="EMBL" id="APT46021.1"/>
    </source>
</evidence>
<name>A0A1L6ZHM7_BACIA</name>
<accession>A0A1L6ZHM7</accession>
<reference evidence="1 2" key="1">
    <citation type="submission" date="2016-05" db="EMBL/GenBank/DDBJ databases">
        <title>Complete Genome and Methylome Analysis of Psychrotrophic Bacterial Isolates from Antarctic Lake Untersee.</title>
        <authorList>
            <person name="Fomenkov A."/>
            <person name="Akimov V.N."/>
            <person name="Vasilyeva L.V."/>
            <person name="Andersen D."/>
            <person name="Vincze T."/>
            <person name="Roberts R.J."/>
        </authorList>
    </citation>
    <scope>NUCLEOTIDE SEQUENCE [LARGE SCALE GENOMIC DNA]</scope>
    <source>
        <strain evidence="1 2">U14-5</strain>
    </source>
</reference>
<dbReference type="Proteomes" id="UP000185426">
    <property type="component" value="Chromosome"/>
</dbReference>
<protein>
    <submittedName>
        <fullName evidence="1">Uncharacterized protein</fullName>
    </submittedName>
</protein>
<sequence>MSAAQFHKTEGSFFSYIRWFDWRLCKEKIIDTIQIIEAFQPQKTAHKKAQASHLCFSFD</sequence>
<organism evidence="1 2">
    <name type="scientific">Bacillus safensis</name>
    <dbReference type="NCBI Taxonomy" id="561879"/>
    <lineage>
        <taxon>Bacteria</taxon>
        <taxon>Bacillati</taxon>
        <taxon>Bacillota</taxon>
        <taxon>Bacilli</taxon>
        <taxon>Bacillales</taxon>
        <taxon>Bacillaceae</taxon>
        <taxon>Bacillus</taxon>
    </lineage>
</organism>
<gene>
    <name evidence="1" type="ORF">BSA145_09000</name>
</gene>